<feature type="transmembrane region" description="Helical" evidence="1">
    <location>
        <begin position="315"/>
        <end position="336"/>
    </location>
</feature>
<feature type="transmembrane region" description="Helical" evidence="1">
    <location>
        <begin position="514"/>
        <end position="533"/>
    </location>
</feature>
<organism evidence="2 3">
    <name type="scientific">Candidatus Methanodesulfokora washburnensis</name>
    <dbReference type="NCBI Taxonomy" id="2478471"/>
    <lineage>
        <taxon>Archaea</taxon>
        <taxon>Thermoproteota</taxon>
        <taxon>Candidatus Korarchaeia</taxon>
        <taxon>Candidatus Korarchaeia incertae sedis</taxon>
        <taxon>Candidatus Methanodesulfokora</taxon>
    </lineage>
</organism>
<dbReference type="Proteomes" id="UP000277582">
    <property type="component" value="Unassembled WGS sequence"/>
</dbReference>
<evidence type="ECO:0000256" key="1">
    <source>
        <dbReference type="SAM" id="Phobius"/>
    </source>
</evidence>
<dbReference type="RefSeq" id="WP_125670170.1">
    <property type="nucleotide sequence ID" value="NZ_RCOS01000018.1"/>
</dbReference>
<evidence type="ECO:0000313" key="2">
    <source>
        <dbReference type="EMBL" id="RSN78392.1"/>
    </source>
</evidence>
<keyword evidence="3" id="KW-1185">Reference proteome</keyword>
<accession>A0A3R9R0Y6</accession>
<feature type="transmembrane region" description="Helical" evidence="1">
    <location>
        <begin position="356"/>
        <end position="374"/>
    </location>
</feature>
<name>A0A3R9R0Y6_9CREN</name>
<dbReference type="OrthoDB" id="386697at2157"/>
<feature type="transmembrane region" description="Helical" evidence="1">
    <location>
        <begin position="490"/>
        <end position="508"/>
    </location>
</feature>
<sequence>MGAREQAGSEEVMFEDPDLVYIISFDLGAPVETEDLKELLKWFSERYKMVEGIWIPPKEFRPTPQFVYRKAKELGIEDPEKIGIEELMKNERLEEEIDRALEMFEEISLVDHEVCHPEYLELSRYVRLKLTDLNVSIKDQELHLNGLRCEPYLLLHSAGICVLTIWIHLNGNFSTDDLINIGRKLYDAECTIKDPFGNIIETTLYEFVGQIVTYPLYVAVLFKGRYGSYDAALDALKKKDITSDKIKERLRTPLSLVHRVVCIRKHRCDGKCTTAEDAVERHLREIAGISGSYAHWRYYREGVARKFLGENLSLGVDYAIFVTAGVASIFLGSAMLNEELKSEEDEELGYRRRELFLVQPIEFLLLSDMILRVYTSIYRNKFRELRERRRRGETVRPSEIAEIKEGLMEGLEEYRNVSLFIVDPERSIMEHGKEMLGLSGEVDTLKSLLKELDDMARTFYEEEALKKQEEFSRAQVELAARQEDLSRKQVLLTILFGIFGAFQALEYLEPKLGFLYALTVTLTIFTLIYLSYYKLYPYIRGKLHLFRRKKLDKSS</sequence>
<evidence type="ECO:0000313" key="3">
    <source>
        <dbReference type="Proteomes" id="UP000277582"/>
    </source>
</evidence>
<keyword evidence="1" id="KW-0472">Membrane</keyword>
<reference evidence="2 3" key="1">
    <citation type="submission" date="2018-10" db="EMBL/GenBank/DDBJ databases">
        <title>Co-occurring genomic capacity for anaerobic methane metabolism and dissimilatory sulfite reduction discovered in the Korarchaeota.</title>
        <authorList>
            <person name="Mckay L.J."/>
            <person name="Dlakic M."/>
            <person name="Fields M.W."/>
            <person name="Delmont T.O."/>
            <person name="Eren A.M."/>
            <person name="Jay Z.J."/>
            <person name="Klingelsmith K.B."/>
            <person name="Rusch D.B."/>
            <person name="Inskeep W.P."/>
        </authorList>
    </citation>
    <scope>NUCLEOTIDE SEQUENCE [LARGE SCALE GENOMIC DNA]</scope>
    <source>
        <strain evidence="2 3">MDKW</strain>
    </source>
</reference>
<protein>
    <submittedName>
        <fullName evidence="2">Uncharacterized protein</fullName>
    </submittedName>
</protein>
<gene>
    <name evidence="2" type="ORF">D6D85_01000</name>
</gene>
<proteinExistence type="predicted"/>
<keyword evidence="1" id="KW-0812">Transmembrane</keyword>
<keyword evidence="1" id="KW-1133">Transmembrane helix</keyword>
<dbReference type="EMBL" id="RCOS01000018">
    <property type="protein sequence ID" value="RSN78392.1"/>
    <property type="molecule type" value="Genomic_DNA"/>
</dbReference>
<comment type="caution">
    <text evidence="2">The sequence shown here is derived from an EMBL/GenBank/DDBJ whole genome shotgun (WGS) entry which is preliminary data.</text>
</comment>
<dbReference type="AlphaFoldDB" id="A0A3R9R0Y6"/>